<name>A0A1Y1IQM3_KLENI</name>
<dbReference type="AlphaFoldDB" id="A0A1Y1IQM3"/>
<organism evidence="2 3">
    <name type="scientific">Klebsormidium nitens</name>
    <name type="common">Green alga</name>
    <name type="synonym">Ulothrix nitens</name>
    <dbReference type="NCBI Taxonomy" id="105231"/>
    <lineage>
        <taxon>Eukaryota</taxon>
        <taxon>Viridiplantae</taxon>
        <taxon>Streptophyta</taxon>
        <taxon>Klebsormidiophyceae</taxon>
        <taxon>Klebsormidiales</taxon>
        <taxon>Klebsormidiaceae</taxon>
        <taxon>Klebsormidium</taxon>
    </lineage>
</organism>
<feature type="signal peptide" evidence="1">
    <location>
        <begin position="1"/>
        <end position="49"/>
    </location>
</feature>
<keyword evidence="1" id="KW-0732">Signal</keyword>
<sequence>MTKGSRRAVGYHEDLCELVFVSGTMASPTALRLLALSALLLLCAPTTSASATPRQLVDSIKRATQQGQALQAPAQSITIINGPLIVIGQGPFPKIIVGFTEMITELTTSIAEAQGAERLSGADTTAVADAVRDMVRVHQALLNILIGKAGLFNTVPFIGQPVAEVLRQYEGVIDAYLFQLTDLASSEAASKTISGQQMSLDGTTTIAINAYSGLGLKLWQQ</sequence>
<evidence type="ECO:0000313" key="3">
    <source>
        <dbReference type="Proteomes" id="UP000054558"/>
    </source>
</evidence>
<accession>A0A1Y1IQM3</accession>
<dbReference type="OMA" id="HGNDMAN"/>
<dbReference type="Pfam" id="PF17615">
    <property type="entry name" value="C166"/>
    <property type="match status" value="1"/>
</dbReference>
<reference evidence="2 3" key="1">
    <citation type="journal article" date="2014" name="Nat. Commun.">
        <title>Klebsormidium flaccidum genome reveals primary factors for plant terrestrial adaptation.</title>
        <authorList>
            <person name="Hori K."/>
            <person name="Maruyama F."/>
            <person name="Fujisawa T."/>
            <person name="Togashi T."/>
            <person name="Yamamoto N."/>
            <person name="Seo M."/>
            <person name="Sato S."/>
            <person name="Yamada T."/>
            <person name="Mori H."/>
            <person name="Tajima N."/>
            <person name="Moriyama T."/>
            <person name="Ikeuchi M."/>
            <person name="Watanabe M."/>
            <person name="Wada H."/>
            <person name="Kobayashi K."/>
            <person name="Saito M."/>
            <person name="Masuda T."/>
            <person name="Sasaki-Sekimoto Y."/>
            <person name="Mashiguchi K."/>
            <person name="Awai K."/>
            <person name="Shimojima M."/>
            <person name="Masuda S."/>
            <person name="Iwai M."/>
            <person name="Nobusawa T."/>
            <person name="Narise T."/>
            <person name="Kondo S."/>
            <person name="Saito H."/>
            <person name="Sato R."/>
            <person name="Murakawa M."/>
            <person name="Ihara Y."/>
            <person name="Oshima-Yamada Y."/>
            <person name="Ohtaka K."/>
            <person name="Satoh M."/>
            <person name="Sonobe K."/>
            <person name="Ishii M."/>
            <person name="Ohtani R."/>
            <person name="Kanamori-Sato M."/>
            <person name="Honoki R."/>
            <person name="Miyazaki D."/>
            <person name="Mochizuki H."/>
            <person name="Umetsu J."/>
            <person name="Higashi K."/>
            <person name="Shibata D."/>
            <person name="Kamiya Y."/>
            <person name="Sato N."/>
            <person name="Nakamura Y."/>
            <person name="Tabata S."/>
            <person name="Ida S."/>
            <person name="Kurokawa K."/>
            <person name="Ohta H."/>
        </authorList>
    </citation>
    <scope>NUCLEOTIDE SEQUENCE [LARGE SCALE GENOMIC DNA]</scope>
    <source>
        <strain evidence="2 3">NIES-2285</strain>
    </source>
</reference>
<dbReference type="EMBL" id="DF237798">
    <property type="protein sequence ID" value="GAQ91769.1"/>
    <property type="molecule type" value="Genomic_DNA"/>
</dbReference>
<dbReference type="OrthoDB" id="5089392at2759"/>
<dbReference type="Proteomes" id="UP000054558">
    <property type="component" value="Unassembled WGS sequence"/>
</dbReference>
<proteinExistence type="predicted"/>
<protein>
    <submittedName>
        <fullName evidence="2">Uncharacterized protein</fullName>
    </submittedName>
</protein>
<evidence type="ECO:0000256" key="1">
    <source>
        <dbReference type="SAM" id="SignalP"/>
    </source>
</evidence>
<gene>
    <name evidence="2" type="ORF">KFL_008490030</name>
</gene>
<keyword evidence="3" id="KW-1185">Reference proteome</keyword>
<evidence type="ECO:0000313" key="2">
    <source>
        <dbReference type="EMBL" id="GAQ91769.1"/>
    </source>
</evidence>
<feature type="chain" id="PRO_5013254168" evidence="1">
    <location>
        <begin position="50"/>
        <end position="221"/>
    </location>
</feature>